<evidence type="ECO:0000256" key="1">
    <source>
        <dbReference type="SAM" id="MobiDB-lite"/>
    </source>
</evidence>
<evidence type="ECO:0000259" key="3">
    <source>
        <dbReference type="Pfam" id="PF14238"/>
    </source>
</evidence>
<reference evidence="4 5" key="1">
    <citation type="submission" date="2016-12" db="EMBL/GenBank/DDBJ databases">
        <title>Thioflexothrix psekupsii D3 genome sequencing and assembly.</title>
        <authorList>
            <person name="Fomenkov A."/>
            <person name="Vincze T."/>
            <person name="Grabovich M."/>
            <person name="Anton B.P."/>
            <person name="Dubinina G."/>
            <person name="Orlova M."/>
            <person name="Belousova E."/>
            <person name="Roberts R.J."/>
        </authorList>
    </citation>
    <scope>NUCLEOTIDE SEQUENCE [LARGE SCALE GENOMIC DNA]</scope>
    <source>
        <strain evidence="4">D3</strain>
    </source>
</reference>
<proteinExistence type="predicted"/>
<feature type="region of interest" description="Disordered" evidence="1">
    <location>
        <begin position="296"/>
        <end position="339"/>
    </location>
</feature>
<feature type="compositionally biased region" description="Acidic residues" evidence="1">
    <location>
        <begin position="386"/>
        <end position="396"/>
    </location>
</feature>
<dbReference type="OrthoDB" id="7008377at2"/>
<feature type="chain" id="PRO_5013213653" description="DUF4340 domain-containing protein" evidence="2">
    <location>
        <begin position="20"/>
        <end position="396"/>
    </location>
</feature>
<feature type="region of interest" description="Disordered" evidence="1">
    <location>
        <begin position="376"/>
        <end position="396"/>
    </location>
</feature>
<dbReference type="RefSeq" id="WP_086488755.1">
    <property type="nucleotide sequence ID" value="NZ_MSLT01000018.1"/>
</dbReference>
<name>A0A251X7D6_9GAMM</name>
<evidence type="ECO:0000313" key="4">
    <source>
        <dbReference type="EMBL" id="OUD13304.1"/>
    </source>
</evidence>
<dbReference type="Pfam" id="PF14238">
    <property type="entry name" value="DUF4340"/>
    <property type="match status" value="1"/>
</dbReference>
<dbReference type="EMBL" id="MSLT01000018">
    <property type="protein sequence ID" value="OUD13304.1"/>
    <property type="molecule type" value="Genomic_DNA"/>
</dbReference>
<dbReference type="InterPro" id="IPR025641">
    <property type="entry name" value="DUF4340"/>
</dbReference>
<dbReference type="AlphaFoldDB" id="A0A251X7D6"/>
<evidence type="ECO:0000256" key="2">
    <source>
        <dbReference type="SAM" id="SignalP"/>
    </source>
</evidence>
<feature type="domain" description="DUF4340" evidence="3">
    <location>
        <begin position="72"/>
        <end position="243"/>
    </location>
</feature>
<evidence type="ECO:0000313" key="5">
    <source>
        <dbReference type="Proteomes" id="UP000194798"/>
    </source>
</evidence>
<feature type="compositionally biased region" description="Low complexity" evidence="1">
    <location>
        <begin position="300"/>
        <end position="330"/>
    </location>
</feature>
<feature type="signal peptide" evidence="2">
    <location>
        <begin position="1"/>
        <end position="19"/>
    </location>
</feature>
<organism evidence="4 5">
    <name type="scientific">Thioflexithrix psekupsensis</name>
    <dbReference type="NCBI Taxonomy" id="1570016"/>
    <lineage>
        <taxon>Bacteria</taxon>
        <taxon>Pseudomonadati</taxon>
        <taxon>Pseudomonadota</taxon>
        <taxon>Gammaproteobacteria</taxon>
        <taxon>Thiotrichales</taxon>
        <taxon>Thioflexithrix</taxon>
    </lineage>
</organism>
<sequence>MNVKTLSILILIAGLLGFAAFTLTQPDSPHDKTTERERLFPYFSSQLDTAQSIVITTATETFTLSKQDNGQWGLLERQNYPVSTAKINPLLLGLADVVKLELGTSNPELYSRIGVESVTESEAKSVLVQVKATEEKPLISLLIGNQEVSAIDPKQKEIYVREPESSQSWRVLGQLSFPQVALNWLDKEIANFPTDNWQTIRVNSNSETAIELFKENKQQADYQLRDLPEGATLNSNSVYGLTGFLNFLDFEDVQAVNGLTFEETPEAQATFKQFDGLTIELTVKKAGEQRYLLLTAHAPSESAESTESTESTESSESEATTETQEQADSAENAEKTPSAQVRAAELNQRWENWAYQIPSWKWDRVLVKFDQLYEMPAAENTAENTENTEEPTDDLE</sequence>
<protein>
    <recommendedName>
        <fullName evidence="3">DUF4340 domain-containing protein</fullName>
    </recommendedName>
</protein>
<gene>
    <name evidence="4" type="ORF">TPSD3_11805</name>
</gene>
<accession>A0A251X7D6</accession>
<comment type="caution">
    <text evidence="4">The sequence shown here is derived from an EMBL/GenBank/DDBJ whole genome shotgun (WGS) entry which is preliminary data.</text>
</comment>
<dbReference type="Proteomes" id="UP000194798">
    <property type="component" value="Unassembled WGS sequence"/>
</dbReference>
<keyword evidence="5" id="KW-1185">Reference proteome</keyword>
<keyword evidence="2" id="KW-0732">Signal</keyword>